<dbReference type="RefSeq" id="WP_022938335.1">
    <property type="nucleotide sequence ID" value="NZ_CABKRQ010000005.1"/>
</dbReference>
<dbReference type="Gene3D" id="3.40.350.10">
    <property type="entry name" value="Creatinase/prolidase N-terminal domain"/>
    <property type="match status" value="1"/>
</dbReference>
<dbReference type="InterPro" id="IPR029149">
    <property type="entry name" value="Creatin/AminoP/Spt16_N"/>
</dbReference>
<dbReference type="SUPFAM" id="SSF53092">
    <property type="entry name" value="Creatinase/prolidase N-terminal domain"/>
    <property type="match status" value="1"/>
</dbReference>
<protein>
    <submittedName>
        <fullName evidence="2">Xaa-Pro aminopeptidase</fullName>
    </submittedName>
</protein>
<organism evidence="2 3">
    <name type="scientific">Dielma fastidiosa</name>
    <dbReference type="NCBI Taxonomy" id="1034346"/>
    <lineage>
        <taxon>Bacteria</taxon>
        <taxon>Bacillati</taxon>
        <taxon>Bacillota</taxon>
        <taxon>Erysipelotrichia</taxon>
        <taxon>Erysipelotrichales</taxon>
        <taxon>Erysipelotrichaceae</taxon>
        <taxon>Dielma</taxon>
    </lineage>
</organism>
<comment type="caution">
    <text evidence="2">The sequence shown here is derived from an EMBL/GenBank/DDBJ whole genome shotgun (WGS) entry which is preliminary data.</text>
</comment>
<accession>A0A318L502</accession>
<proteinExistence type="predicted"/>
<dbReference type="OrthoDB" id="9778159at2"/>
<evidence type="ECO:0000313" key="3">
    <source>
        <dbReference type="Proteomes" id="UP000247612"/>
    </source>
</evidence>
<dbReference type="CDD" id="cd01066">
    <property type="entry name" value="APP_MetAP"/>
    <property type="match status" value="1"/>
</dbReference>
<evidence type="ECO:0000259" key="1">
    <source>
        <dbReference type="Pfam" id="PF01321"/>
    </source>
</evidence>
<dbReference type="STRING" id="1034346.GCA_000313565_02030"/>
<keyword evidence="3" id="KW-1185">Reference proteome</keyword>
<sequence>MNLFDAVKLKEIPEPIISKAEKPVMLSDETMQERKAKLLAKMQSEKLDVMLIYGDLEHGSNFEYLTGFLPRFEEALLVVHKNGTAYLLLGNENLNKASISRIKAKAVHVPYFSLPNQPMQGERSLIDCFKEAGIQKGMQLGVVGWKMFTSQFNDNTQLFDLPYYIVQALETLVGRKNLMNRCDLFIGAEGIRTINNANELAHYEFGSALASDGMLAAMNILAAGVSEMELGQCLNRYGQRNSVVTIAAAGERFVKANLYPTDNQVKLGDKISLTVGYKGGLSSRSGYALYDETQLTVPYLDGIAKPYYYAVAAWLENIQLGMSGDAMYQKIEQVLPKHKYHWHLNPGHLCADEEWLSSPIFEGSAASLKSGMLLQIDIIPSVEGLGGASCESGIALADAALRNQLKQEYPTLYETFMKRRAYISEVLGIHLHPEVLPMNDTVAYYRPLMLNKKLAFVKE</sequence>
<evidence type="ECO:0000313" key="2">
    <source>
        <dbReference type="EMBL" id="PXX80553.1"/>
    </source>
</evidence>
<dbReference type="Pfam" id="PF01321">
    <property type="entry name" value="Creatinase_N"/>
    <property type="match status" value="1"/>
</dbReference>
<gene>
    <name evidence="2" type="ORF">DES51_103148</name>
</gene>
<dbReference type="InterPro" id="IPR036005">
    <property type="entry name" value="Creatinase/aminopeptidase-like"/>
</dbReference>
<dbReference type="EMBL" id="QJKH01000003">
    <property type="protein sequence ID" value="PXX80553.1"/>
    <property type="molecule type" value="Genomic_DNA"/>
</dbReference>
<dbReference type="Proteomes" id="UP000247612">
    <property type="component" value="Unassembled WGS sequence"/>
</dbReference>
<reference evidence="2 3" key="1">
    <citation type="submission" date="2018-05" db="EMBL/GenBank/DDBJ databases">
        <title>Genomic Encyclopedia of Type Strains, Phase IV (KMG-IV): sequencing the most valuable type-strain genomes for metagenomic binning, comparative biology and taxonomic classification.</title>
        <authorList>
            <person name="Goeker M."/>
        </authorList>
    </citation>
    <scope>NUCLEOTIDE SEQUENCE [LARGE SCALE GENOMIC DNA]</scope>
    <source>
        <strain evidence="2 3">JC118</strain>
    </source>
</reference>
<keyword evidence="2" id="KW-0031">Aminopeptidase</keyword>
<dbReference type="GO" id="GO:0004177">
    <property type="term" value="F:aminopeptidase activity"/>
    <property type="evidence" value="ECO:0007669"/>
    <property type="project" value="UniProtKB-KW"/>
</dbReference>
<dbReference type="SUPFAM" id="SSF55920">
    <property type="entry name" value="Creatinase/aminopeptidase"/>
    <property type="match status" value="1"/>
</dbReference>
<dbReference type="AlphaFoldDB" id="A0A318L502"/>
<keyword evidence="2" id="KW-0645">Protease</keyword>
<dbReference type="Gene3D" id="3.90.230.10">
    <property type="entry name" value="Creatinase/methionine aminopeptidase superfamily"/>
    <property type="match status" value="1"/>
</dbReference>
<keyword evidence="2" id="KW-0378">Hydrolase</keyword>
<dbReference type="InterPro" id="IPR000587">
    <property type="entry name" value="Creatinase_N"/>
</dbReference>
<name>A0A318L502_9FIRM</name>
<feature type="domain" description="Creatinase N-terminal" evidence="1">
    <location>
        <begin position="34"/>
        <end position="142"/>
    </location>
</feature>